<evidence type="ECO:0000313" key="22">
    <source>
        <dbReference type="Proteomes" id="UP000019116"/>
    </source>
</evidence>
<dbReference type="SUPFAM" id="SSF53822">
    <property type="entry name" value="Periplasmic binding protein-like I"/>
    <property type="match status" value="1"/>
</dbReference>
<feature type="compositionally biased region" description="Polar residues" evidence="17">
    <location>
        <begin position="893"/>
        <end position="911"/>
    </location>
</feature>
<feature type="chain" id="PRO_5043177761" description="Glutamate receptor" evidence="19">
    <location>
        <begin position="21"/>
        <end position="952"/>
    </location>
</feature>
<keyword evidence="9 15" id="KW-0472">Membrane</keyword>
<accession>A0A3B6MRX4</accession>
<evidence type="ECO:0000256" key="7">
    <source>
        <dbReference type="ARBA" id="ARBA00022989"/>
    </source>
</evidence>
<dbReference type="Gramene" id="TraesRN5D0100553300.1">
    <property type="protein sequence ID" value="TraesRN5D0100553300.1"/>
    <property type="gene ID" value="TraesRN5D0100553300"/>
</dbReference>
<evidence type="ECO:0000259" key="20">
    <source>
        <dbReference type="SMART" id="SM00079"/>
    </source>
</evidence>
<evidence type="ECO:0000313" key="21">
    <source>
        <dbReference type="EnsemblPlants" id="TraesCS5D02G226800.1"/>
    </source>
</evidence>
<dbReference type="CDD" id="cd19990">
    <property type="entry name" value="PBP1_GABAb_receptor_plant"/>
    <property type="match status" value="1"/>
</dbReference>
<evidence type="ECO:0000256" key="5">
    <source>
        <dbReference type="ARBA" id="ARBA00022692"/>
    </source>
</evidence>
<dbReference type="GO" id="GO:0015276">
    <property type="term" value="F:ligand-gated monoatomic ion channel activity"/>
    <property type="evidence" value="ECO:0000318"/>
    <property type="project" value="GO_Central"/>
</dbReference>
<feature type="domain" description="Ionotropic glutamate receptor C-terminal" evidence="20">
    <location>
        <begin position="456"/>
        <end position="800"/>
    </location>
</feature>
<reference evidence="21" key="2">
    <citation type="submission" date="2018-10" db="UniProtKB">
        <authorList>
            <consortium name="EnsemblPlants"/>
        </authorList>
    </citation>
    <scope>IDENTIFICATION</scope>
</reference>
<dbReference type="Gramene" id="TraesKAR5D01G0241990.1">
    <property type="protein sequence ID" value="cds.TraesKAR5D01G0241990.1"/>
    <property type="gene ID" value="TraesKAR5D01G0241990"/>
</dbReference>
<evidence type="ECO:0000256" key="19">
    <source>
        <dbReference type="SAM" id="SignalP"/>
    </source>
</evidence>
<keyword evidence="5 18" id="KW-0812">Transmembrane</keyword>
<evidence type="ECO:0000256" key="3">
    <source>
        <dbReference type="ARBA" id="ARBA00011095"/>
    </source>
</evidence>
<evidence type="ECO:0000256" key="2">
    <source>
        <dbReference type="ARBA" id="ARBA00008685"/>
    </source>
</evidence>
<comment type="subcellular location">
    <subcellularLocation>
        <location evidence="1">Membrane</location>
        <topology evidence="1">Multi-pass membrane protein</topology>
    </subcellularLocation>
</comment>
<keyword evidence="11" id="KW-0325">Glycoprotein</keyword>
<dbReference type="SMART" id="SM00079">
    <property type="entry name" value="PBPe"/>
    <property type="match status" value="1"/>
</dbReference>
<keyword evidence="7 18" id="KW-1133">Transmembrane helix</keyword>
<keyword evidence="8 15" id="KW-0406">Ion transport</keyword>
<dbReference type="Gramene" id="TraesCLE_scaffold_048433_01G000200.1">
    <property type="protein sequence ID" value="TraesCLE_scaffold_048433_01G000200.1"/>
    <property type="gene ID" value="TraesCLE_scaffold_048433_01G000200"/>
</dbReference>
<feature type="signal peptide" evidence="19">
    <location>
        <begin position="1"/>
        <end position="20"/>
    </location>
</feature>
<dbReference type="OMA" id="IENTWIG"/>
<dbReference type="Gene3D" id="1.10.287.70">
    <property type="match status" value="1"/>
</dbReference>
<evidence type="ECO:0000256" key="9">
    <source>
        <dbReference type="ARBA" id="ARBA00023136"/>
    </source>
</evidence>
<dbReference type="Gramene" id="TraesCS5D03G0529300.1">
    <property type="protein sequence ID" value="TraesCS5D03G0529300.1.CDS"/>
    <property type="gene ID" value="TraesCS5D03G0529300"/>
</dbReference>
<comment type="subunit">
    <text evidence="3">May form heteromers.</text>
</comment>
<dbReference type="PANTHER" id="PTHR34836:SF1">
    <property type="entry name" value="OS09G0428600 PROTEIN"/>
    <property type="match status" value="1"/>
</dbReference>
<dbReference type="SUPFAM" id="SSF53850">
    <property type="entry name" value="Periplasmic binding protein-like II"/>
    <property type="match status" value="1"/>
</dbReference>
<dbReference type="SMR" id="A0A3B6MRX4"/>
<keyword evidence="13 15" id="KW-0407">Ion channel</keyword>
<evidence type="ECO:0000256" key="16">
    <source>
        <dbReference type="PIRSR" id="PIRSR037090-50"/>
    </source>
</evidence>
<dbReference type="Gene3D" id="3.40.190.10">
    <property type="entry name" value="Periplasmic binding protein-like II"/>
    <property type="match status" value="2"/>
</dbReference>
<proteinExistence type="inferred from homology"/>
<keyword evidence="12 15" id="KW-1071">Ligand-gated ion channel</keyword>
<evidence type="ECO:0000256" key="12">
    <source>
        <dbReference type="ARBA" id="ARBA00023286"/>
    </source>
</evidence>
<dbReference type="InterPro" id="IPR017103">
    <property type="entry name" value="Iontropic_Glu_rcpt_pln"/>
</dbReference>
<dbReference type="PIRSF" id="PIRSF037090">
    <property type="entry name" value="Iontro_Glu-like_rcpt_pln"/>
    <property type="match status" value="1"/>
</dbReference>
<protein>
    <recommendedName>
        <fullName evidence="15">Glutamate receptor</fullName>
    </recommendedName>
</protein>
<dbReference type="GO" id="GO:0005886">
    <property type="term" value="C:plasma membrane"/>
    <property type="evidence" value="ECO:0000318"/>
    <property type="project" value="GO_Central"/>
</dbReference>
<dbReference type="GO" id="GO:0038023">
    <property type="term" value="F:signaling receptor activity"/>
    <property type="evidence" value="ECO:0000318"/>
    <property type="project" value="GO_Central"/>
</dbReference>
<keyword evidence="4 15" id="KW-0813">Transport</keyword>
<comment type="similarity">
    <text evidence="2 15">Belongs to the glutamate-gated ion channel (TC 1.A.10.1) family.</text>
</comment>
<feature type="transmembrane region" description="Helical" evidence="18">
    <location>
        <begin position="641"/>
        <end position="662"/>
    </location>
</feature>
<dbReference type="Pfam" id="PF00060">
    <property type="entry name" value="Lig_chan"/>
    <property type="match status" value="1"/>
</dbReference>
<dbReference type="InterPro" id="IPR001828">
    <property type="entry name" value="ANF_lig-bd_rcpt"/>
</dbReference>
<dbReference type="InterPro" id="IPR015683">
    <property type="entry name" value="Ionotropic_Glu_rcpt"/>
</dbReference>
<evidence type="ECO:0000256" key="1">
    <source>
        <dbReference type="ARBA" id="ARBA00004141"/>
    </source>
</evidence>
<evidence type="ECO:0000256" key="13">
    <source>
        <dbReference type="ARBA" id="ARBA00023303"/>
    </source>
</evidence>
<dbReference type="InterPro" id="IPR044440">
    <property type="entry name" value="GABAb_receptor_plant_PBP1"/>
</dbReference>
<evidence type="ECO:0000256" key="8">
    <source>
        <dbReference type="ARBA" id="ARBA00023065"/>
    </source>
</evidence>
<reference evidence="21" key="1">
    <citation type="submission" date="2018-08" db="EMBL/GenBank/DDBJ databases">
        <authorList>
            <person name="Rossello M."/>
        </authorList>
    </citation>
    <scope>NUCLEOTIDE SEQUENCE [LARGE SCALE GENOMIC DNA]</scope>
    <source>
        <strain evidence="21">cv. Chinese Spring</strain>
    </source>
</reference>
<comment type="function">
    <text evidence="14">Glutamate-gated receptor that probably acts as a non-selective cation channel. May be involved in light-signal transduction and calcium homeostasis via the regulation of calcium influx into cells.</text>
</comment>
<evidence type="ECO:0000256" key="15">
    <source>
        <dbReference type="PIRNR" id="PIRNR037090"/>
    </source>
</evidence>
<keyword evidence="16" id="KW-1015">Disulfide bond</keyword>
<feature type="compositionally biased region" description="Gly residues" evidence="17">
    <location>
        <begin position="862"/>
        <end position="872"/>
    </location>
</feature>
<dbReference type="Gramene" id="TraesCAD_scaffold_011435_01G000200.1">
    <property type="protein sequence ID" value="TraesCAD_scaffold_011435_01G000200.1"/>
    <property type="gene ID" value="TraesCAD_scaffold_011435_01G000200"/>
</dbReference>
<evidence type="ECO:0000256" key="17">
    <source>
        <dbReference type="SAM" id="MobiDB-lite"/>
    </source>
</evidence>
<comment type="function">
    <text evidence="15">Glutamate-gated receptor that probably acts as non-selective cation channel.</text>
</comment>
<dbReference type="Gramene" id="TraesROB_scaffold_030801_01G000300.1">
    <property type="protein sequence ID" value="TraesROB_scaffold_030801_01G000300.1"/>
    <property type="gene ID" value="TraesROB_scaffold_030801_01G000300"/>
</dbReference>
<feature type="transmembrane region" description="Helical" evidence="18">
    <location>
        <begin position="585"/>
        <end position="603"/>
    </location>
</feature>
<keyword evidence="6 19" id="KW-0732">Signal</keyword>
<dbReference type="Pfam" id="PF01094">
    <property type="entry name" value="ANF_receptor"/>
    <property type="match status" value="1"/>
</dbReference>
<dbReference type="Gramene" id="TraesCS5D02G226800.1">
    <property type="protein sequence ID" value="TraesCS5D02G226800.1"/>
    <property type="gene ID" value="TraesCS5D02G226800"/>
</dbReference>
<dbReference type="CDD" id="cd13686">
    <property type="entry name" value="GluR_Plant"/>
    <property type="match status" value="1"/>
</dbReference>
<dbReference type="OrthoDB" id="5984008at2759"/>
<name>A0A3B6MRX4_WHEAT</name>
<organism evidence="21">
    <name type="scientific">Triticum aestivum</name>
    <name type="common">Wheat</name>
    <dbReference type="NCBI Taxonomy" id="4565"/>
    <lineage>
        <taxon>Eukaryota</taxon>
        <taxon>Viridiplantae</taxon>
        <taxon>Streptophyta</taxon>
        <taxon>Embryophyta</taxon>
        <taxon>Tracheophyta</taxon>
        <taxon>Spermatophyta</taxon>
        <taxon>Magnoliopsida</taxon>
        <taxon>Liliopsida</taxon>
        <taxon>Poales</taxon>
        <taxon>Poaceae</taxon>
        <taxon>BOP clade</taxon>
        <taxon>Pooideae</taxon>
        <taxon>Triticodae</taxon>
        <taxon>Triticeae</taxon>
        <taxon>Triticinae</taxon>
        <taxon>Triticum</taxon>
    </lineage>
</organism>
<dbReference type="Gene3D" id="3.40.50.2300">
    <property type="match status" value="2"/>
</dbReference>
<dbReference type="Proteomes" id="UP000019116">
    <property type="component" value="Chromosome 5D"/>
</dbReference>
<dbReference type="AlphaFoldDB" id="A0A3B6MRX4"/>
<dbReference type="PANTHER" id="PTHR34836">
    <property type="entry name" value="OS06G0188250 PROTEIN"/>
    <property type="match status" value="1"/>
</dbReference>
<keyword evidence="22" id="KW-1185">Reference proteome</keyword>
<dbReference type="InterPro" id="IPR019594">
    <property type="entry name" value="Glu/Gly-bd"/>
</dbReference>
<dbReference type="FunFam" id="3.40.190.10:FF:000103">
    <property type="entry name" value="Glutamate receptor"/>
    <property type="match status" value="1"/>
</dbReference>
<dbReference type="FunFam" id="3.40.50.2300:FF:000169">
    <property type="entry name" value="Glutamate receptor"/>
    <property type="match status" value="1"/>
</dbReference>
<sequence length="952" mass="104801">MERASPITFFLLLIIHFGVAQNATTSGADEFPVGVILDLESLGGKMSRTSILMALEDFYAVHRNYSPKLVLHIRDSKSNNVQAASAALDLLENYSVQVIIGPQTSSQAAFVSDLGNKSQVPVISFTATSPSLYSGSLPYFVRATLSDSAQVNSIASLIKAYGWRQVVPIYEETDYGRGVIPYLIDALQEIDVRVPYRSVIPLSATTKQITKELYKLMTMQTRVFLVHMSPDLASILFTKAKEVGMMKKGFVWIMTDGLTNVIDSTNPSVMEAMNGVLGVKFYTPKSAELDNFTINWNRRLQIDNPNDPPLKLSIFELWGYDTIWAVAQAVENLGIKNKTSFQKPAVARNMTSLGTSVYGPALLKTILQYKFRGLSGHFDLSGRQLQASTFQIINVVGKGWKQIGFWTAENGISRRLYHGESVTHHSGLASDLNPVIWPGKSTEIPRGWEAPADGKKLRVGVHVSVYPQFMTSWKDPITGATKASGLSIDVFEEAVKRLPYALPYEYVAFGTTNDTSSGGYDDFIYQVYLKKYDVAIGDITISHNRTSYVDFTLPYTESGVAMVVPAKSSRTNNAWIFVEPLSRGLWLRSIGLLFYTWLVLWILELLENNANITGEVLKNIGIMTFFSLFGDNRVRHLLSRIVLIVWVFFFLVLSASYTANLATMLTIRQLNPTITDIHDLRRSGEYVGCTHGSYVQGLLEQLNFNRSKIKTYSTYDGFYSALSKGSKNGGIAAFIHEVPYIRLFLARNCKGYTMVPFYKAAGFGYAFPKGSPLVGDISKAILSVIGGDTINQIEKKWIGVGYENNCNNAGRAPDPDELTFGSFRGLFKLNVAITTSCFVVAVIIYLYPRNEQPGQNGEQAQGNGGEQAGGEQPGQNGEQAQGNGGEQAGGAMVQQSPMGIQEETGQQTSENARGGMVQLSLVRVKEVIGQKTSGRTRDGSTVADTGRRSLST</sequence>
<feature type="disulfide bond" evidence="16">
    <location>
        <begin position="749"/>
        <end position="806"/>
    </location>
</feature>
<evidence type="ECO:0000256" key="14">
    <source>
        <dbReference type="ARBA" id="ARBA00049638"/>
    </source>
</evidence>
<dbReference type="EnsemblPlants" id="TraesCS5D02G226800.1">
    <property type="protein sequence ID" value="TraesCS5D02G226800.1"/>
    <property type="gene ID" value="TraesCS5D02G226800"/>
</dbReference>
<dbReference type="FunFam" id="3.40.50.2300:FF:000195">
    <property type="entry name" value="Glutamate receptor"/>
    <property type="match status" value="1"/>
</dbReference>
<evidence type="ECO:0000256" key="10">
    <source>
        <dbReference type="ARBA" id="ARBA00023170"/>
    </source>
</evidence>
<evidence type="ECO:0000256" key="6">
    <source>
        <dbReference type="ARBA" id="ARBA00022729"/>
    </source>
</evidence>
<evidence type="ECO:0000256" key="11">
    <source>
        <dbReference type="ARBA" id="ARBA00023180"/>
    </source>
</evidence>
<dbReference type="InterPro" id="IPR028082">
    <property type="entry name" value="Peripla_BP_I"/>
</dbReference>
<dbReference type="STRING" id="4565.A0A3B6MRX4"/>
<evidence type="ECO:0000256" key="4">
    <source>
        <dbReference type="ARBA" id="ARBA00022448"/>
    </source>
</evidence>
<feature type="region of interest" description="Disordered" evidence="17">
    <location>
        <begin position="854"/>
        <end position="952"/>
    </location>
</feature>
<evidence type="ECO:0000256" key="18">
    <source>
        <dbReference type="SAM" id="Phobius"/>
    </source>
</evidence>
<dbReference type="Pfam" id="PF10613">
    <property type="entry name" value="Lig_chan-Glu_bd"/>
    <property type="match status" value="1"/>
</dbReference>
<keyword evidence="10 15" id="KW-0675">Receptor</keyword>
<dbReference type="InterPro" id="IPR001320">
    <property type="entry name" value="Iontro_rcpt_C"/>
</dbReference>